<organism evidence="1 2">
    <name type="scientific">Flavobacterium sediminilitoris</name>
    <dbReference type="NCBI Taxonomy" id="2024526"/>
    <lineage>
        <taxon>Bacteria</taxon>
        <taxon>Pseudomonadati</taxon>
        <taxon>Bacteroidota</taxon>
        <taxon>Flavobacteriia</taxon>
        <taxon>Flavobacteriales</taxon>
        <taxon>Flavobacteriaceae</taxon>
        <taxon>Flavobacterium</taxon>
    </lineage>
</organism>
<dbReference type="Proteomes" id="UP000830454">
    <property type="component" value="Chromosome"/>
</dbReference>
<dbReference type="RefSeq" id="WP_246916140.1">
    <property type="nucleotide sequence ID" value="NZ_CP090145.1"/>
</dbReference>
<reference evidence="1" key="1">
    <citation type="submission" date="2021-12" db="EMBL/GenBank/DDBJ databases">
        <authorList>
            <person name="Cha I.-T."/>
            <person name="Lee K.-E."/>
            <person name="Park S.-J."/>
        </authorList>
    </citation>
    <scope>NUCLEOTIDE SEQUENCE</scope>
    <source>
        <strain evidence="1">YSM-43</strain>
    </source>
</reference>
<keyword evidence="2" id="KW-1185">Reference proteome</keyword>
<protein>
    <recommendedName>
        <fullName evidence="3">VCBS repeat-containing protein</fullName>
    </recommendedName>
</protein>
<dbReference type="PROSITE" id="PS51257">
    <property type="entry name" value="PROKAR_LIPOPROTEIN"/>
    <property type="match status" value="1"/>
</dbReference>
<evidence type="ECO:0000313" key="2">
    <source>
        <dbReference type="Proteomes" id="UP000830454"/>
    </source>
</evidence>
<accession>A0ABY4HMJ5</accession>
<name>A0ABY4HMJ5_9FLAO</name>
<proteinExistence type="predicted"/>
<dbReference type="EMBL" id="CP090145">
    <property type="protein sequence ID" value="UOX33557.1"/>
    <property type="molecule type" value="Genomic_DNA"/>
</dbReference>
<gene>
    <name evidence="1" type="ORF">LXD69_16175</name>
</gene>
<sequence>MKLIHDTTLSTLIVLSLIGCNNPKQQITNNTQEVKDTIAKVIFTNKNQEKSIAIKDNCDNYPVDSLLTTKILTTGTFHNDEIEKDDNEKVWLGLFKTPEGYSIAKTKLNASRVYDAVLDENEYEKTAWNIKTAIEDTCIVLIEPLSFIKEKSIETITLNETLLPNHSKNFNFLGIDYKLTATGNTKKDSQILDYYIVSNYKLYLTASINGKDYTQLLVAKPSFDYQMIRILFAGDIDGDGKLDLLLDTSSHYNATSPTLYLSKPAIQGSIIRPMGKHTSVGC</sequence>
<evidence type="ECO:0008006" key="3">
    <source>
        <dbReference type="Google" id="ProtNLM"/>
    </source>
</evidence>
<evidence type="ECO:0000313" key="1">
    <source>
        <dbReference type="EMBL" id="UOX33557.1"/>
    </source>
</evidence>
<dbReference type="SUPFAM" id="SSF69318">
    <property type="entry name" value="Integrin alpha N-terminal domain"/>
    <property type="match status" value="1"/>
</dbReference>
<reference evidence="1" key="2">
    <citation type="submission" date="2022-04" db="EMBL/GenBank/DDBJ databases">
        <title>Complete Genome Sequence of Flavobacterium sediminilitoris YSM-43, Isolated from a Tidal Sediment.</title>
        <authorList>
            <person name="Lee P.A."/>
        </authorList>
    </citation>
    <scope>NUCLEOTIDE SEQUENCE</scope>
    <source>
        <strain evidence="1">YSM-43</strain>
    </source>
</reference>
<dbReference type="InterPro" id="IPR028994">
    <property type="entry name" value="Integrin_alpha_N"/>
</dbReference>